<keyword evidence="3" id="KW-1185">Reference proteome</keyword>
<dbReference type="GO" id="GO:0005524">
    <property type="term" value="F:ATP binding"/>
    <property type="evidence" value="ECO:0007669"/>
    <property type="project" value="InterPro"/>
</dbReference>
<feature type="domain" description="Protein kinase" evidence="1">
    <location>
        <begin position="1"/>
        <end position="142"/>
    </location>
</feature>
<keyword evidence="2" id="KW-0418">Kinase</keyword>
<dbReference type="PROSITE" id="PS50011">
    <property type="entry name" value="PROTEIN_KINASE_DOM"/>
    <property type="match status" value="1"/>
</dbReference>
<protein>
    <submittedName>
        <fullName evidence="2">Serine/threonine-protein kinase/endoribonuclease IRE2</fullName>
    </submittedName>
</protein>
<name>A0AAN6ZTP9_9PEZI</name>
<dbReference type="AlphaFoldDB" id="A0AAN6ZTP9"/>
<sequence>MGGTGFIPKAVLDETLIMEQISKSPHPHIIKYHGCRVKRGRITAIYISTPGFQDVDKAHFIEDLESAANYLHSLGLAHNDINADNIVVRDGMPVLKEFGSCQPSGMPLQPLGTFSLKKLRQWLQDPGVKNDGGRVRVISGTR</sequence>
<keyword evidence="2" id="KW-0808">Transferase</keyword>
<comment type="caution">
    <text evidence="2">The sequence shown here is derived from an EMBL/GenBank/DDBJ whole genome shotgun (WGS) entry which is preliminary data.</text>
</comment>
<gene>
    <name evidence="2" type="ORF">C8A00DRAFT_47570</name>
</gene>
<reference evidence="2" key="2">
    <citation type="submission" date="2023-05" db="EMBL/GenBank/DDBJ databases">
        <authorList>
            <consortium name="Lawrence Berkeley National Laboratory"/>
            <person name="Steindorff A."/>
            <person name="Hensen N."/>
            <person name="Bonometti L."/>
            <person name="Westerberg I."/>
            <person name="Brannstrom I.O."/>
            <person name="Guillou S."/>
            <person name="Cros-Aarteil S."/>
            <person name="Calhoun S."/>
            <person name="Haridas S."/>
            <person name="Kuo A."/>
            <person name="Mondo S."/>
            <person name="Pangilinan J."/>
            <person name="Riley R."/>
            <person name="Labutti K."/>
            <person name="Andreopoulos B."/>
            <person name="Lipzen A."/>
            <person name="Chen C."/>
            <person name="Yanf M."/>
            <person name="Daum C."/>
            <person name="Ng V."/>
            <person name="Clum A."/>
            <person name="Ohm R."/>
            <person name="Martin F."/>
            <person name="Silar P."/>
            <person name="Natvig D."/>
            <person name="Lalanne C."/>
            <person name="Gautier V."/>
            <person name="Ament-Velasquez S.L."/>
            <person name="Kruys A."/>
            <person name="Hutchinson M.I."/>
            <person name="Powell A.J."/>
            <person name="Barry K."/>
            <person name="Miller A.N."/>
            <person name="Grigoriev I.V."/>
            <person name="Debuchy R."/>
            <person name="Gladieux P."/>
            <person name="Thoren M.H."/>
            <person name="Johannesson H."/>
        </authorList>
    </citation>
    <scope>NUCLEOTIDE SEQUENCE</scope>
    <source>
        <strain evidence="2">CBS 538.74</strain>
    </source>
</reference>
<dbReference type="EMBL" id="MU857306">
    <property type="protein sequence ID" value="KAK4148611.1"/>
    <property type="molecule type" value="Genomic_DNA"/>
</dbReference>
<proteinExistence type="predicted"/>
<evidence type="ECO:0000313" key="3">
    <source>
        <dbReference type="Proteomes" id="UP001302745"/>
    </source>
</evidence>
<dbReference type="InterPro" id="IPR000719">
    <property type="entry name" value="Prot_kinase_dom"/>
</dbReference>
<dbReference type="InterPro" id="IPR011009">
    <property type="entry name" value="Kinase-like_dom_sf"/>
</dbReference>
<organism evidence="2 3">
    <name type="scientific">Chaetomidium leptoderma</name>
    <dbReference type="NCBI Taxonomy" id="669021"/>
    <lineage>
        <taxon>Eukaryota</taxon>
        <taxon>Fungi</taxon>
        <taxon>Dikarya</taxon>
        <taxon>Ascomycota</taxon>
        <taxon>Pezizomycotina</taxon>
        <taxon>Sordariomycetes</taxon>
        <taxon>Sordariomycetidae</taxon>
        <taxon>Sordariales</taxon>
        <taxon>Chaetomiaceae</taxon>
        <taxon>Chaetomidium</taxon>
    </lineage>
</organism>
<reference evidence="2" key="1">
    <citation type="journal article" date="2023" name="Mol. Phylogenet. Evol.">
        <title>Genome-scale phylogeny and comparative genomics of the fungal order Sordariales.</title>
        <authorList>
            <person name="Hensen N."/>
            <person name="Bonometti L."/>
            <person name="Westerberg I."/>
            <person name="Brannstrom I.O."/>
            <person name="Guillou S."/>
            <person name="Cros-Aarteil S."/>
            <person name="Calhoun S."/>
            <person name="Haridas S."/>
            <person name="Kuo A."/>
            <person name="Mondo S."/>
            <person name="Pangilinan J."/>
            <person name="Riley R."/>
            <person name="LaButti K."/>
            <person name="Andreopoulos B."/>
            <person name="Lipzen A."/>
            <person name="Chen C."/>
            <person name="Yan M."/>
            <person name="Daum C."/>
            <person name="Ng V."/>
            <person name="Clum A."/>
            <person name="Steindorff A."/>
            <person name="Ohm R.A."/>
            <person name="Martin F."/>
            <person name="Silar P."/>
            <person name="Natvig D.O."/>
            <person name="Lalanne C."/>
            <person name="Gautier V."/>
            <person name="Ament-Velasquez S.L."/>
            <person name="Kruys A."/>
            <person name="Hutchinson M.I."/>
            <person name="Powell A.J."/>
            <person name="Barry K."/>
            <person name="Miller A.N."/>
            <person name="Grigoriev I.V."/>
            <person name="Debuchy R."/>
            <person name="Gladieux P."/>
            <person name="Hiltunen Thoren M."/>
            <person name="Johannesson H."/>
        </authorList>
    </citation>
    <scope>NUCLEOTIDE SEQUENCE</scope>
    <source>
        <strain evidence="2">CBS 538.74</strain>
    </source>
</reference>
<evidence type="ECO:0000259" key="1">
    <source>
        <dbReference type="PROSITE" id="PS50011"/>
    </source>
</evidence>
<evidence type="ECO:0000313" key="2">
    <source>
        <dbReference type="EMBL" id="KAK4148611.1"/>
    </source>
</evidence>
<dbReference type="GO" id="GO:0004672">
    <property type="term" value="F:protein kinase activity"/>
    <property type="evidence" value="ECO:0007669"/>
    <property type="project" value="InterPro"/>
</dbReference>
<dbReference type="Proteomes" id="UP001302745">
    <property type="component" value="Unassembled WGS sequence"/>
</dbReference>
<accession>A0AAN6ZTP9</accession>
<dbReference type="SUPFAM" id="SSF56112">
    <property type="entry name" value="Protein kinase-like (PK-like)"/>
    <property type="match status" value="1"/>
</dbReference>
<dbReference type="Gene3D" id="1.10.510.10">
    <property type="entry name" value="Transferase(Phosphotransferase) domain 1"/>
    <property type="match status" value="1"/>
</dbReference>